<evidence type="ECO:0000259" key="1">
    <source>
        <dbReference type="Pfam" id="PF21806"/>
    </source>
</evidence>
<dbReference type="AlphaFoldDB" id="A0A4R4W149"/>
<evidence type="ECO:0000313" key="2">
    <source>
        <dbReference type="EMBL" id="TDD10457.1"/>
    </source>
</evidence>
<dbReference type="OrthoDB" id="3821358at2"/>
<dbReference type="EMBL" id="SMKP01000230">
    <property type="protein sequence ID" value="TDD10457.1"/>
    <property type="molecule type" value="Genomic_DNA"/>
</dbReference>
<sequence length="172" mass="19627">MSVLSPAEFGALWDTFQHTAFKFEVRDRYNVPSEHESLSRYLAGEPDPTRATRPWLAKMKAATGEGKRIERVRVVSKPHSDYVRWLLAGTPLNAAAGEDIRYLPRPRAVELGLPDHDFALFDSARLVLLNFDADDRPLRHELVTNPGTVLQHCQWRDAAWHHAVPFEQYAGR</sequence>
<feature type="domain" description="DUF6879" evidence="1">
    <location>
        <begin position="7"/>
        <end position="170"/>
    </location>
</feature>
<dbReference type="Pfam" id="PF21806">
    <property type="entry name" value="DUF6879"/>
    <property type="match status" value="1"/>
</dbReference>
<dbReference type="RefSeq" id="WP_132518160.1">
    <property type="nucleotide sequence ID" value="NZ_SMKP01000230.1"/>
</dbReference>
<evidence type="ECO:0000313" key="3">
    <source>
        <dbReference type="Proteomes" id="UP000294543"/>
    </source>
</evidence>
<dbReference type="Proteomes" id="UP000294543">
    <property type="component" value="Unassembled WGS sequence"/>
</dbReference>
<name>A0A4R4W149_9ACTN</name>
<comment type="caution">
    <text evidence="2">The sequence shown here is derived from an EMBL/GenBank/DDBJ whole genome shotgun (WGS) entry which is preliminary data.</text>
</comment>
<dbReference type="InterPro" id="IPR049244">
    <property type="entry name" value="DUF6879"/>
</dbReference>
<organism evidence="2 3">
    <name type="scientific">Nonomuraea diastatica</name>
    <dbReference type="NCBI Taxonomy" id="1848329"/>
    <lineage>
        <taxon>Bacteria</taxon>
        <taxon>Bacillati</taxon>
        <taxon>Actinomycetota</taxon>
        <taxon>Actinomycetes</taxon>
        <taxon>Streptosporangiales</taxon>
        <taxon>Streptosporangiaceae</taxon>
        <taxon>Nonomuraea</taxon>
    </lineage>
</organism>
<proteinExistence type="predicted"/>
<accession>A0A4R4W149</accession>
<protein>
    <recommendedName>
        <fullName evidence="1">DUF6879 domain-containing protein</fullName>
    </recommendedName>
</protein>
<gene>
    <name evidence="2" type="ORF">E1294_46130</name>
</gene>
<keyword evidence="3" id="KW-1185">Reference proteome</keyword>
<reference evidence="2 3" key="1">
    <citation type="submission" date="2019-03" db="EMBL/GenBank/DDBJ databases">
        <title>Draft genome sequences of novel Actinobacteria.</title>
        <authorList>
            <person name="Sahin N."/>
            <person name="Ay H."/>
            <person name="Saygin H."/>
        </authorList>
    </citation>
    <scope>NUCLEOTIDE SEQUENCE [LARGE SCALE GENOMIC DNA]</scope>
    <source>
        <strain evidence="2 3">KC712</strain>
    </source>
</reference>